<evidence type="ECO:0000313" key="2">
    <source>
        <dbReference type="EMBL" id="MFC3199559.1"/>
    </source>
</evidence>
<dbReference type="InterPro" id="IPR041527">
    <property type="entry name" value="YhcG_N"/>
</dbReference>
<dbReference type="Proteomes" id="UP001595526">
    <property type="component" value="Unassembled WGS sequence"/>
</dbReference>
<proteinExistence type="predicted"/>
<accession>A0ABV7JRZ9</accession>
<feature type="domain" description="YhcG N-terminal" evidence="1">
    <location>
        <begin position="6"/>
        <end position="48"/>
    </location>
</feature>
<keyword evidence="3" id="KW-1185">Reference proteome</keyword>
<dbReference type="RefSeq" id="WP_379025318.1">
    <property type="nucleotide sequence ID" value="NZ_JBHRTA010000056.1"/>
</dbReference>
<gene>
    <name evidence="2" type="ORF">ACFOET_18225</name>
</gene>
<sequence length="55" mass="6544">MSNTYELGRQRAARAVDTQLVNTYWEIGQYIVEFEQEGAKRATYGKDCWNNWRLI</sequence>
<dbReference type="EMBL" id="JBHRTA010000056">
    <property type="protein sequence ID" value="MFC3199559.1"/>
    <property type="molecule type" value="Genomic_DNA"/>
</dbReference>
<comment type="caution">
    <text evidence="2">The sequence shown here is derived from an EMBL/GenBank/DDBJ whole genome shotgun (WGS) entry which is preliminary data.</text>
</comment>
<evidence type="ECO:0000313" key="3">
    <source>
        <dbReference type="Proteomes" id="UP001595526"/>
    </source>
</evidence>
<reference evidence="3" key="1">
    <citation type="journal article" date="2019" name="Int. J. Syst. Evol. Microbiol.">
        <title>The Global Catalogue of Microorganisms (GCM) 10K type strain sequencing project: providing services to taxonomists for standard genome sequencing and annotation.</title>
        <authorList>
            <consortium name="The Broad Institute Genomics Platform"/>
            <consortium name="The Broad Institute Genome Sequencing Center for Infectious Disease"/>
            <person name="Wu L."/>
            <person name="Ma J."/>
        </authorList>
    </citation>
    <scope>NUCLEOTIDE SEQUENCE [LARGE SCALE GENOMIC DNA]</scope>
    <source>
        <strain evidence="3">KCTC 52416</strain>
    </source>
</reference>
<dbReference type="Pfam" id="PF17761">
    <property type="entry name" value="DUF1016_N"/>
    <property type="match status" value="1"/>
</dbReference>
<organism evidence="2 3">
    <name type="scientific">Parapedobacter deserti</name>
    <dbReference type="NCBI Taxonomy" id="1912957"/>
    <lineage>
        <taxon>Bacteria</taxon>
        <taxon>Pseudomonadati</taxon>
        <taxon>Bacteroidota</taxon>
        <taxon>Sphingobacteriia</taxon>
        <taxon>Sphingobacteriales</taxon>
        <taxon>Sphingobacteriaceae</taxon>
        <taxon>Parapedobacter</taxon>
    </lineage>
</organism>
<name>A0ABV7JRZ9_9SPHI</name>
<protein>
    <submittedName>
        <fullName evidence="2">DUF1016 N-terminal domain-containing protein</fullName>
    </submittedName>
</protein>
<evidence type="ECO:0000259" key="1">
    <source>
        <dbReference type="Pfam" id="PF17761"/>
    </source>
</evidence>